<gene>
    <name evidence="1" type="ORF">Pan97_36200</name>
</gene>
<dbReference type="Proteomes" id="UP000318626">
    <property type="component" value="Chromosome"/>
</dbReference>
<organism evidence="1 2">
    <name type="scientific">Bremerella volcania</name>
    <dbReference type="NCBI Taxonomy" id="2527984"/>
    <lineage>
        <taxon>Bacteria</taxon>
        <taxon>Pseudomonadati</taxon>
        <taxon>Planctomycetota</taxon>
        <taxon>Planctomycetia</taxon>
        <taxon>Pirellulales</taxon>
        <taxon>Pirellulaceae</taxon>
        <taxon>Bremerella</taxon>
    </lineage>
</organism>
<dbReference type="OrthoDB" id="291110at2"/>
<name>A0A518CBH2_9BACT</name>
<dbReference type="AlphaFoldDB" id="A0A518CBH2"/>
<accession>A0A518CBH2</accession>
<sequence>MTTVFVIAAVLLGAESGKPAPVVKLKQPVVAEQTEPVVVILGVMPASQLSQQTGGGLIKPVGYEPNRRVVRKPIQVATVTNKGTFSLLQDISPSDSVAPQAMPSPPKPIQLQSMNQSVISSSYSAHEDYTTGGCGCDTSCDSGCSSCNSGCSSCGCQKAHGCNLGCHGGCHGGCNGCGYGHGGFYARHCLPSPWHAPGNMTPHIPYVAYPKTYYYFRPYNMLHIPDQQARAAAWVENPALPYSNGVFDKVYAELEPILNAPGEEIAAGQ</sequence>
<dbReference type="EMBL" id="CP036289">
    <property type="protein sequence ID" value="QDU76568.1"/>
    <property type="molecule type" value="Genomic_DNA"/>
</dbReference>
<keyword evidence="2" id="KW-1185">Reference proteome</keyword>
<reference evidence="2" key="1">
    <citation type="submission" date="2019-02" db="EMBL/GenBank/DDBJ databases">
        <title>Deep-cultivation of Planctomycetes and their phenomic and genomic characterization uncovers novel biology.</title>
        <authorList>
            <person name="Wiegand S."/>
            <person name="Jogler M."/>
            <person name="Boedeker C."/>
            <person name="Pinto D."/>
            <person name="Vollmers J."/>
            <person name="Rivas-Marin E."/>
            <person name="Kohn T."/>
            <person name="Peeters S.H."/>
            <person name="Heuer A."/>
            <person name="Rast P."/>
            <person name="Oberbeckmann S."/>
            <person name="Bunk B."/>
            <person name="Jeske O."/>
            <person name="Meyerdierks A."/>
            <person name="Storesund J.E."/>
            <person name="Kallscheuer N."/>
            <person name="Luecker S."/>
            <person name="Lage O.M."/>
            <person name="Pohl T."/>
            <person name="Merkel B.J."/>
            <person name="Hornburger P."/>
            <person name="Mueller R.-W."/>
            <person name="Bruemmer F."/>
            <person name="Labrenz M."/>
            <person name="Spormann A.M."/>
            <person name="Op den Camp H."/>
            <person name="Overmann J."/>
            <person name="Amann R."/>
            <person name="Jetten M.S.M."/>
            <person name="Mascher T."/>
            <person name="Medema M.H."/>
            <person name="Devos D.P."/>
            <person name="Kaster A.-K."/>
            <person name="Ovreas L."/>
            <person name="Rohde M."/>
            <person name="Galperin M.Y."/>
            <person name="Jogler C."/>
        </authorList>
    </citation>
    <scope>NUCLEOTIDE SEQUENCE [LARGE SCALE GENOMIC DNA]</scope>
    <source>
        <strain evidence="2">Pan97</strain>
    </source>
</reference>
<evidence type="ECO:0000313" key="1">
    <source>
        <dbReference type="EMBL" id="QDU76568.1"/>
    </source>
</evidence>
<protein>
    <submittedName>
        <fullName evidence="1">Uncharacterized protein</fullName>
    </submittedName>
</protein>
<dbReference type="KEGG" id="bvo:Pan97_36200"/>
<proteinExistence type="predicted"/>
<dbReference type="RefSeq" id="WP_144974772.1">
    <property type="nucleotide sequence ID" value="NZ_CP036289.1"/>
</dbReference>
<evidence type="ECO:0000313" key="2">
    <source>
        <dbReference type="Proteomes" id="UP000318626"/>
    </source>
</evidence>